<dbReference type="Gene3D" id="3.60.10.10">
    <property type="entry name" value="Endonuclease/exonuclease/phosphatase"/>
    <property type="match status" value="1"/>
</dbReference>
<dbReference type="STRING" id="252474.B1A74_09225"/>
<keyword evidence="2" id="KW-0540">Nuclease</keyword>
<reference evidence="2 3" key="1">
    <citation type="submission" date="2017-02" db="EMBL/GenBank/DDBJ databases">
        <title>Genomic diversity within the haloalkaliphilic genus Thioalkalivibrio.</title>
        <authorList>
            <person name="Ahn A.-C."/>
            <person name="Meier-Kolthoff J."/>
            <person name="Overmars L."/>
            <person name="Richter M."/>
            <person name="Woyke T."/>
            <person name="Sorokin D.Y."/>
            <person name="Muyzer G."/>
        </authorList>
    </citation>
    <scope>NUCLEOTIDE SEQUENCE [LARGE SCALE GENOMIC DNA]</scope>
    <source>
        <strain evidence="2 3">HL17</strain>
    </source>
</reference>
<protein>
    <submittedName>
        <fullName evidence="2">Endonuclease</fullName>
    </submittedName>
</protein>
<evidence type="ECO:0000313" key="2">
    <source>
        <dbReference type="EMBL" id="OOC09793.1"/>
    </source>
</evidence>
<dbReference type="Pfam" id="PF03372">
    <property type="entry name" value="Exo_endo_phos"/>
    <property type="match status" value="1"/>
</dbReference>
<dbReference type="InterPro" id="IPR005135">
    <property type="entry name" value="Endo/exonuclease/phosphatase"/>
</dbReference>
<accession>A0A1V2ZY81</accession>
<dbReference type="PANTHER" id="PTHR14859">
    <property type="entry name" value="CALCOFLUOR WHITE HYPERSENSITIVE PROTEIN PRECURSOR"/>
    <property type="match status" value="1"/>
</dbReference>
<sequence>MTENGSSAVTDEPARGLVWQPEAAGQRLRLLSFNAQVGIHSSRLHHYVTNSWKHVLPYGGRMTNLERVARFIRDFDIVGVQELDGGSLRSRFVDLSSWLSDRADFPHTYTRINRDLGQIAKHSLALFSRVEPVHVQMHSLPGPLPGRGAVEARFAMGNGEELVLFLLHLALSRRARRQQLDYVAERIEDQPHAVVMGDLNCQQDSPEIRRLVARTGLMEPMACPATYPAWDPQRVFDHILLTPDLHVSDMRVYNVALSDHLPVGVEIQLPVRERLDVHQAPA</sequence>
<gene>
    <name evidence="2" type="ORF">B1A74_09225</name>
</gene>
<name>A0A1V2ZY81_9GAMM</name>
<evidence type="ECO:0000259" key="1">
    <source>
        <dbReference type="Pfam" id="PF03372"/>
    </source>
</evidence>
<dbReference type="InterPro" id="IPR051916">
    <property type="entry name" value="GPI-anchor_lipid_remodeler"/>
</dbReference>
<dbReference type="InterPro" id="IPR036691">
    <property type="entry name" value="Endo/exonu/phosph_ase_sf"/>
</dbReference>
<proteinExistence type="predicted"/>
<feature type="domain" description="Endonuclease/exonuclease/phosphatase" evidence="1">
    <location>
        <begin position="60"/>
        <end position="260"/>
    </location>
</feature>
<dbReference type="OrthoDB" id="5293344at2"/>
<keyword evidence="2" id="KW-0255">Endonuclease</keyword>
<dbReference type="EMBL" id="MUZR01000035">
    <property type="protein sequence ID" value="OOC09793.1"/>
    <property type="molecule type" value="Genomic_DNA"/>
</dbReference>
<dbReference type="PANTHER" id="PTHR14859:SF15">
    <property type="entry name" value="ENDONUCLEASE_EXONUCLEASE_PHOSPHATASE DOMAIN-CONTAINING PROTEIN"/>
    <property type="match status" value="1"/>
</dbReference>
<evidence type="ECO:0000313" key="3">
    <source>
        <dbReference type="Proteomes" id="UP000189177"/>
    </source>
</evidence>
<keyword evidence="2" id="KW-0378">Hydrolase</keyword>
<dbReference type="AlphaFoldDB" id="A0A1V2ZY81"/>
<dbReference type="SUPFAM" id="SSF56219">
    <property type="entry name" value="DNase I-like"/>
    <property type="match status" value="1"/>
</dbReference>
<dbReference type="Proteomes" id="UP000189177">
    <property type="component" value="Unassembled WGS sequence"/>
</dbReference>
<organism evidence="2 3">
    <name type="scientific">Thioalkalivibrio halophilus</name>
    <dbReference type="NCBI Taxonomy" id="252474"/>
    <lineage>
        <taxon>Bacteria</taxon>
        <taxon>Pseudomonadati</taxon>
        <taxon>Pseudomonadota</taxon>
        <taxon>Gammaproteobacteria</taxon>
        <taxon>Chromatiales</taxon>
        <taxon>Ectothiorhodospiraceae</taxon>
        <taxon>Thioalkalivibrio</taxon>
    </lineage>
</organism>
<dbReference type="GO" id="GO:0016020">
    <property type="term" value="C:membrane"/>
    <property type="evidence" value="ECO:0007669"/>
    <property type="project" value="GOC"/>
</dbReference>
<dbReference type="RefSeq" id="WP_024328671.1">
    <property type="nucleotide sequence ID" value="NZ_MUZR01000035.1"/>
</dbReference>
<keyword evidence="3" id="KW-1185">Reference proteome</keyword>
<comment type="caution">
    <text evidence="2">The sequence shown here is derived from an EMBL/GenBank/DDBJ whole genome shotgun (WGS) entry which is preliminary data.</text>
</comment>
<dbReference type="GO" id="GO:0006506">
    <property type="term" value="P:GPI anchor biosynthetic process"/>
    <property type="evidence" value="ECO:0007669"/>
    <property type="project" value="TreeGrafter"/>
</dbReference>
<dbReference type="GO" id="GO:0004519">
    <property type="term" value="F:endonuclease activity"/>
    <property type="evidence" value="ECO:0007669"/>
    <property type="project" value="UniProtKB-KW"/>
</dbReference>